<name>A0AAW9Q7H5_9BURK</name>
<dbReference type="AlphaFoldDB" id="A0AAW9Q7H5"/>
<dbReference type="EMBL" id="JAZIBG010000036">
    <property type="protein sequence ID" value="MEF7615731.1"/>
    <property type="molecule type" value="Genomic_DNA"/>
</dbReference>
<dbReference type="RefSeq" id="WP_332291039.1">
    <property type="nucleotide sequence ID" value="NZ_JAZIBG010000036.1"/>
</dbReference>
<proteinExistence type="predicted"/>
<evidence type="ECO:0000313" key="3">
    <source>
        <dbReference type="Proteomes" id="UP001336250"/>
    </source>
</evidence>
<protein>
    <submittedName>
        <fullName evidence="2">DUF883 C-terminal domain-containing protein</fullName>
    </submittedName>
</protein>
<sequence>MEEQRNQEARGYYAGTGTGTGSAQQPLPLGDAMHEMLELCRQCVREHPLTSVAVGLLVGLAIARR</sequence>
<gene>
    <name evidence="2" type="ORF">V4F39_17590</name>
</gene>
<dbReference type="Proteomes" id="UP001336250">
    <property type="component" value="Unassembled WGS sequence"/>
</dbReference>
<keyword evidence="3" id="KW-1185">Reference proteome</keyword>
<comment type="caution">
    <text evidence="2">The sequence shown here is derived from an EMBL/GenBank/DDBJ whole genome shotgun (WGS) entry which is preliminary data.</text>
</comment>
<organism evidence="2 3">
    <name type="scientific">Aquincola agrisoli</name>
    <dbReference type="NCBI Taxonomy" id="3119538"/>
    <lineage>
        <taxon>Bacteria</taxon>
        <taxon>Pseudomonadati</taxon>
        <taxon>Pseudomonadota</taxon>
        <taxon>Betaproteobacteria</taxon>
        <taxon>Burkholderiales</taxon>
        <taxon>Sphaerotilaceae</taxon>
        <taxon>Aquincola</taxon>
    </lineage>
</organism>
<reference evidence="2 3" key="1">
    <citation type="submission" date="2024-02" db="EMBL/GenBank/DDBJ databases">
        <title>Genome sequence of Aquincola sp. MAHUQ-54.</title>
        <authorList>
            <person name="Huq M.A."/>
        </authorList>
    </citation>
    <scope>NUCLEOTIDE SEQUENCE [LARGE SCALE GENOMIC DNA]</scope>
    <source>
        <strain evidence="2 3">MAHUQ-54</strain>
    </source>
</reference>
<accession>A0AAW9Q7H5</accession>
<evidence type="ECO:0000313" key="2">
    <source>
        <dbReference type="EMBL" id="MEF7615731.1"/>
    </source>
</evidence>
<feature type="region of interest" description="Disordered" evidence="1">
    <location>
        <begin position="1"/>
        <end position="28"/>
    </location>
</feature>
<evidence type="ECO:0000256" key="1">
    <source>
        <dbReference type="SAM" id="MobiDB-lite"/>
    </source>
</evidence>